<evidence type="ECO:0000256" key="5">
    <source>
        <dbReference type="ARBA" id="ARBA00022679"/>
    </source>
</evidence>
<proteinExistence type="inferred from homology"/>
<evidence type="ECO:0000256" key="1">
    <source>
        <dbReference type="ARBA" id="ARBA00004811"/>
    </source>
</evidence>
<dbReference type="InterPro" id="IPR023193">
    <property type="entry name" value="EPSP_synthase_CS"/>
</dbReference>
<evidence type="ECO:0000259" key="8">
    <source>
        <dbReference type="Pfam" id="PF00275"/>
    </source>
</evidence>
<dbReference type="PANTHER" id="PTHR21090:SF5">
    <property type="entry name" value="PENTAFUNCTIONAL AROM POLYPEPTIDE"/>
    <property type="match status" value="1"/>
</dbReference>
<accession>J9FWE4</accession>
<sequence>MFFIRCFCHFVGKTCPFFITLQIALFLSCKGTSSSEEELEKGGCAQKDIASCVLWCKNEQPINEESMNYQLKYLETLRGAVVLSASKSLSARALLVGALAGGSDLENLSDCDDTRVLRAALEKRLPLIDVEAAGTAMRFLTAYWATAAGEEHVLTGSPRMQQRPIGVLVSSLRQLGADIAYEKEEGYPPLRIRGRQLTGGILELPADISSQYISALLMIAPTLEQGLHLRLLGQIASRPYIEMTLAVMRCFGVEATWISDSEIRVPHQAYHRDVNFRVEPDWSGASYWYELMALSSDTEARLFLPGLRQDSCQGDSIVATWFEALGVHTEYRDNGVVLTKTSVVEGGLLEWDFTSCPDLAQTFVVTCAVLGRPFRFSGLQSLRIKETDRVAALQTELQQLGITVAAYQDATVSGGNLVMEMLKPQVLQDNVAVIATYDDHRMAMAFAPVACRLPDLQIAHPEVVSKSYPNFWEDLLSVGVDIQSHG</sequence>
<comment type="caution">
    <text evidence="9">The sequence shown here is derived from an EMBL/GenBank/DDBJ whole genome shotgun (WGS) entry which is preliminary data.</text>
</comment>
<dbReference type="PROSITE" id="PS00885">
    <property type="entry name" value="EPSP_SYNTHASE_2"/>
    <property type="match status" value="1"/>
</dbReference>
<evidence type="ECO:0000256" key="3">
    <source>
        <dbReference type="ARBA" id="ARBA00012450"/>
    </source>
</evidence>
<dbReference type="EC" id="2.5.1.19" evidence="3"/>
<dbReference type="UniPathway" id="UPA00053">
    <property type="reaction ID" value="UER00089"/>
</dbReference>
<feature type="domain" description="Enolpyruvate transferase" evidence="8">
    <location>
        <begin position="128"/>
        <end position="475"/>
    </location>
</feature>
<dbReference type="PIRSF" id="PIRSF000505">
    <property type="entry name" value="EPSPS"/>
    <property type="match status" value="1"/>
</dbReference>
<dbReference type="InterPro" id="IPR036968">
    <property type="entry name" value="Enolpyruvate_Tfrase_sf"/>
</dbReference>
<evidence type="ECO:0000256" key="7">
    <source>
        <dbReference type="ARBA" id="ARBA00044633"/>
    </source>
</evidence>
<dbReference type="InterPro" id="IPR006264">
    <property type="entry name" value="EPSP_synthase"/>
</dbReference>
<protein>
    <recommendedName>
        <fullName evidence="3">3-phosphoshikimate 1-carboxyvinyltransferase</fullName>
        <ecNumber evidence="3">2.5.1.19</ecNumber>
    </recommendedName>
</protein>
<evidence type="ECO:0000313" key="9">
    <source>
        <dbReference type="EMBL" id="EJW99326.1"/>
    </source>
</evidence>
<dbReference type="SUPFAM" id="SSF55205">
    <property type="entry name" value="EPT/RTPC-like"/>
    <property type="match status" value="1"/>
</dbReference>
<evidence type="ECO:0000256" key="6">
    <source>
        <dbReference type="ARBA" id="ARBA00023141"/>
    </source>
</evidence>
<dbReference type="InterPro" id="IPR001986">
    <property type="entry name" value="Enolpyruvate_Tfrase_dom"/>
</dbReference>
<gene>
    <name evidence="9" type="ORF">EVA_12563</name>
</gene>
<evidence type="ECO:0000256" key="4">
    <source>
        <dbReference type="ARBA" id="ARBA00022605"/>
    </source>
</evidence>
<organism evidence="9">
    <name type="scientific">gut metagenome</name>
    <dbReference type="NCBI Taxonomy" id="749906"/>
    <lineage>
        <taxon>unclassified sequences</taxon>
        <taxon>metagenomes</taxon>
        <taxon>organismal metagenomes</taxon>
    </lineage>
</organism>
<dbReference type="AlphaFoldDB" id="J9FWE4"/>
<dbReference type="GO" id="GO:0008652">
    <property type="term" value="P:amino acid biosynthetic process"/>
    <property type="evidence" value="ECO:0007669"/>
    <property type="project" value="UniProtKB-KW"/>
</dbReference>
<keyword evidence="4" id="KW-0028">Amino-acid biosynthesis</keyword>
<name>J9FWE4_9ZZZZ</name>
<evidence type="ECO:0000256" key="2">
    <source>
        <dbReference type="ARBA" id="ARBA00009948"/>
    </source>
</evidence>
<keyword evidence="5 9" id="KW-0808">Transferase</keyword>
<dbReference type="PANTHER" id="PTHR21090">
    <property type="entry name" value="AROM/DEHYDROQUINATE SYNTHASE"/>
    <property type="match status" value="1"/>
</dbReference>
<dbReference type="CDD" id="cd01556">
    <property type="entry name" value="EPSP_synthase"/>
    <property type="match status" value="1"/>
</dbReference>
<dbReference type="GO" id="GO:0009423">
    <property type="term" value="P:chorismate biosynthetic process"/>
    <property type="evidence" value="ECO:0007669"/>
    <property type="project" value="UniProtKB-UniPathway"/>
</dbReference>
<reference evidence="9" key="1">
    <citation type="journal article" date="2012" name="PLoS ONE">
        <title>Gene sets for utilization of primary and secondary nutrition supplies in the distal gut of endangered iberian lynx.</title>
        <authorList>
            <person name="Alcaide M."/>
            <person name="Messina E."/>
            <person name="Richter M."/>
            <person name="Bargiela R."/>
            <person name="Peplies J."/>
            <person name="Huws S.A."/>
            <person name="Newbold C.J."/>
            <person name="Golyshin P.N."/>
            <person name="Simon M.A."/>
            <person name="Lopez G."/>
            <person name="Yakimov M.M."/>
            <person name="Ferrer M."/>
        </authorList>
    </citation>
    <scope>NUCLEOTIDE SEQUENCE</scope>
</reference>
<comment type="similarity">
    <text evidence="2">Belongs to the EPSP synthase family.</text>
</comment>
<comment type="catalytic activity">
    <reaction evidence="7">
        <text>3-phosphoshikimate + phosphoenolpyruvate = 5-O-(1-carboxyvinyl)-3-phosphoshikimate + phosphate</text>
        <dbReference type="Rhea" id="RHEA:21256"/>
        <dbReference type="ChEBI" id="CHEBI:43474"/>
        <dbReference type="ChEBI" id="CHEBI:57701"/>
        <dbReference type="ChEBI" id="CHEBI:58702"/>
        <dbReference type="ChEBI" id="CHEBI:145989"/>
        <dbReference type="EC" id="2.5.1.19"/>
    </reaction>
    <physiologicalReaction direction="left-to-right" evidence="7">
        <dbReference type="Rhea" id="RHEA:21257"/>
    </physiologicalReaction>
</comment>
<dbReference type="InterPro" id="IPR013792">
    <property type="entry name" value="RNA3'P_cycl/enolpyr_Trfase_a/b"/>
</dbReference>
<dbReference type="PROSITE" id="PS51257">
    <property type="entry name" value="PROKAR_LIPOPROTEIN"/>
    <property type="match status" value="1"/>
</dbReference>
<dbReference type="GO" id="GO:0003866">
    <property type="term" value="F:3-phosphoshikimate 1-carboxyvinyltransferase activity"/>
    <property type="evidence" value="ECO:0007669"/>
    <property type="project" value="UniProtKB-EC"/>
</dbReference>
<dbReference type="Pfam" id="PF00275">
    <property type="entry name" value="EPSP_synthase"/>
    <property type="match status" value="1"/>
</dbReference>
<dbReference type="EMBL" id="AMCI01003863">
    <property type="protein sequence ID" value="EJW99326.1"/>
    <property type="molecule type" value="Genomic_DNA"/>
</dbReference>
<comment type="pathway">
    <text evidence="1">Metabolic intermediate biosynthesis; chorismate biosynthesis; chorismate from D-erythrose 4-phosphate and phosphoenolpyruvate: step 6/7.</text>
</comment>
<dbReference type="Gene3D" id="3.65.10.10">
    <property type="entry name" value="Enolpyruvate transferase domain"/>
    <property type="match status" value="4"/>
</dbReference>
<dbReference type="GO" id="GO:0009073">
    <property type="term" value="P:aromatic amino acid family biosynthetic process"/>
    <property type="evidence" value="ECO:0007669"/>
    <property type="project" value="UniProtKB-KW"/>
</dbReference>
<keyword evidence="6" id="KW-0057">Aromatic amino acid biosynthesis</keyword>